<name>A0A2C9V4R2_MANES</name>
<reference evidence="1" key="1">
    <citation type="submission" date="2016-02" db="EMBL/GenBank/DDBJ databases">
        <title>WGS assembly of Manihot esculenta.</title>
        <authorList>
            <person name="Bredeson J.V."/>
            <person name="Prochnik S.E."/>
            <person name="Lyons J.B."/>
            <person name="Schmutz J."/>
            <person name="Grimwood J."/>
            <person name="Vrebalov J."/>
            <person name="Bart R.S."/>
            <person name="Amuge T."/>
            <person name="Ferguson M.E."/>
            <person name="Green R."/>
            <person name="Putnam N."/>
            <person name="Stites J."/>
            <person name="Rounsley S."/>
            <person name="Rokhsar D.S."/>
        </authorList>
    </citation>
    <scope>NUCLEOTIDE SEQUENCE [LARGE SCALE GENOMIC DNA]</scope>
    <source>
        <tissue evidence="1">Leaf</tissue>
    </source>
</reference>
<dbReference type="EMBL" id="CM004396">
    <property type="protein sequence ID" value="OAY38793.1"/>
    <property type="molecule type" value="Genomic_DNA"/>
</dbReference>
<dbReference type="AlphaFoldDB" id="A0A2C9V4R2"/>
<protein>
    <submittedName>
        <fullName evidence="1">Uncharacterized protein</fullName>
    </submittedName>
</protein>
<organism evidence="1">
    <name type="scientific">Manihot esculenta</name>
    <name type="common">Cassava</name>
    <name type="synonym">Jatropha manihot</name>
    <dbReference type="NCBI Taxonomy" id="3983"/>
    <lineage>
        <taxon>Eukaryota</taxon>
        <taxon>Viridiplantae</taxon>
        <taxon>Streptophyta</taxon>
        <taxon>Embryophyta</taxon>
        <taxon>Tracheophyta</taxon>
        <taxon>Spermatophyta</taxon>
        <taxon>Magnoliopsida</taxon>
        <taxon>eudicotyledons</taxon>
        <taxon>Gunneridae</taxon>
        <taxon>Pentapetalae</taxon>
        <taxon>rosids</taxon>
        <taxon>fabids</taxon>
        <taxon>Malpighiales</taxon>
        <taxon>Euphorbiaceae</taxon>
        <taxon>Crotonoideae</taxon>
        <taxon>Manihoteae</taxon>
        <taxon>Manihot</taxon>
    </lineage>
</organism>
<evidence type="ECO:0000313" key="1">
    <source>
        <dbReference type="EMBL" id="OAY38793.1"/>
    </source>
</evidence>
<accession>A0A2C9V4R2</accession>
<gene>
    <name evidence="1" type="ORF">MANES_10G042400</name>
</gene>
<proteinExistence type="predicted"/>
<sequence length="50" mass="5660">MNYFYGHAMISGFFLSFSDCGCNEDGNSGRRSHGYGFGVRWFGLLELDKL</sequence>